<sequence>TYVYQVFYAVLPSAVSLKKEYIILAKYAHLQIDLISTAESLFSDVIQLNAVQFVFKLARYSRYPAVSRTDDVSSSLVLTFSNSPWTTREHQCILGKYTNLQTNLVLRETHLEPS</sequence>
<gene>
    <name evidence="1" type="ORF">CSKR_100178</name>
</gene>
<dbReference type="InParanoid" id="A0A3R7GDS2"/>
<evidence type="ECO:0000313" key="1">
    <source>
        <dbReference type="EMBL" id="KAG5442236.1"/>
    </source>
</evidence>
<comment type="caution">
    <text evidence="1">The sequence shown here is derived from an EMBL/GenBank/DDBJ whole genome shotgun (WGS) entry which is preliminary data.</text>
</comment>
<dbReference type="EMBL" id="NIRI02000076">
    <property type="protein sequence ID" value="KAG5442236.1"/>
    <property type="molecule type" value="Genomic_DNA"/>
</dbReference>
<keyword evidence="2" id="KW-1185">Reference proteome</keyword>
<feature type="non-terminal residue" evidence="1">
    <location>
        <position position="1"/>
    </location>
</feature>
<evidence type="ECO:0000313" key="2">
    <source>
        <dbReference type="Proteomes" id="UP000286415"/>
    </source>
</evidence>
<protein>
    <submittedName>
        <fullName evidence="1">Uncharacterized protein</fullName>
    </submittedName>
</protein>
<dbReference type="AlphaFoldDB" id="A0A3R7GDS2"/>
<accession>A0A3R7GDS2</accession>
<reference evidence="1 2" key="1">
    <citation type="journal article" date="2018" name="Biotechnol. Adv.">
        <title>Improved genomic resources and new bioinformatic workflow for the carcinogenic parasite Clonorchis sinensis: Biotechnological implications.</title>
        <authorList>
            <person name="Wang D."/>
            <person name="Korhonen P.K."/>
            <person name="Gasser R.B."/>
            <person name="Young N.D."/>
        </authorList>
    </citation>
    <scope>NUCLEOTIDE SEQUENCE [LARGE SCALE GENOMIC DNA]</scope>
    <source>
        <strain evidence="1">Cs-k2</strain>
    </source>
</reference>
<dbReference type="Proteomes" id="UP000286415">
    <property type="component" value="Unassembled WGS sequence"/>
</dbReference>
<organism evidence="1 2">
    <name type="scientific">Clonorchis sinensis</name>
    <name type="common">Chinese liver fluke</name>
    <dbReference type="NCBI Taxonomy" id="79923"/>
    <lineage>
        <taxon>Eukaryota</taxon>
        <taxon>Metazoa</taxon>
        <taxon>Spiralia</taxon>
        <taxon>Lophotrochozoa</taxon>
        <taxon>Platyhelminthes</taxon>
        <taxon>Trematoda</taxon>
        <taxon>Digenea</taxon>
        <taxon>Opisthorchiida</taxon>
        <taxon>Opisthorchiata</taxon>
        <taxon>Opisthorchiidae</taxon>
        <taxon>Clonorchis</taxon>
    </lineage>
</organism>
<reference evidence="1 2" key="2">
    <citation type="journal article" date="2021" name="Genomics">
        <title>High-quality reference genome for Clonorchis sinensis.</title>
        <authorList>
            <person name="Young N.D."/>
            <person name="Stroehlein A.J."/>
            <person name="Kinkar L."/>
            <person name="Wang T."/>
            <person name="Sohn W.M."/>
            <person name="Chang B.C.H."/>
            <person name="Kaur P."/>
            <person name="Weisz D."/>
            <person name="Dudchenko O."/>
            <person name="Aiden E.L."/>
            <person name="Korhonen P.K."/>
            <person name="Gasser R.B."/>
        </authorList>
    </citation>
    <scope>NUCLEOTIDE SEQUENCE [LARGE SCALE GENOMIC DNA]</scope>
    <source>
        <strain evidence="1">Cs-k2</strain>
    </source>
</reference>
<name>A0A3R7GDS2_CLOSI</name>
<proteinExistence type="predicted"/>